<sequence length="388" mass="42119">MTSDDLSLMRGGLVYRAMHWLGLLRSRLALPPLIAGVLVTLACLPLLLACAWEGSLLPGRVTMPLLADTSFYARFALALPLLVLAAAPADCLLRSAVRQLNRAGLVPANQHAAFDTLVARARALRDSHIPEWLCLLVALAPALLSPPVVTELTHISGWHAHADGSASAAAWWAWWVSLPLFRLVGLMWIWRFLIWTVLLWRLTRLDLDLRPPHPDGAGGIGFLGFAQQRFSALSLAGGIVLSGSCINHFVYAGQTLGNVHYLLAAYIVGSAILLLAPLALLSPALIRAKRHALLKYSALGHRAIRSFDLYWKRGQPDEDAPSLLDSPQPSALADFASVYASLARMSLVPICRGNVLWMLFSAAVPLLPLVFFAMSVDSLVSKLASILF</sequence>
<name>A0A0R0CP94_9GAMM</name>
<feature type="transmembrane region" description="Helical" evidence="1">
    <location>
        <begin position="354"/>
        <end position="374"/>
    </location>
</feature>
<feature type="transmembrane region" description="Helical" evidence="1">
    <location>
        <begin position="180"/>
        <end position="200"/>
    </location>
</feature>
<organism evidence="2 3">
    <name type="scientific">Stenotrophomonas terrae</name>
    <dbReference type="NCBI Taxonomy" id="405446"/>
    <lineage>
        <taxon>Bacteria</taxon>
        <taxon>Pseudomonadati</taxon>
        <taxon>Pseudomonadota</taxon>
        <taxon>Gammaproteobacteria</taxon>
        <taxon>Lysobacterales</taxon>
        <taxon>Lysobacteraceae</taxon>
        <taxon>Stenotrophomonas</taxon>
    </lineage>
</organism>
<proteinExistence type="predicted"/>
<feature type="transmembrane region" description="Helical" evidence="1">
    <location>
        <begin position="230"/>
        <end position="251"/>
    </location>
</feature>
<dbReference type="OrthoDB" id="5493434at2"/>
<comment type="caution">
    <text evidence="2">The sequence shown here is derived from an EMBL/GenBank/DDBJ whole genome shotgun (WGS) entry which is preliminary data.</text>
</comment>
<keyword evidence="3" id="KW-1185">Reference proteome</keyword>
<dbReference type="Proteomes" id="UP000051863">
    <property type="component" value="Unassembled WGS sequence"/>
</dbReference>
<evidence type="ECO:0000313" key="3">
    <source>
        <dbReference type="Proteomes" id="UP000051863"/>
    </source>
</evidence>
<keyword evidence="1" id="KW-0472">Membrane</keyword>
<evidence type="ECO:0000256" key="1">
    <source>
        <dbReference type="SAM" id="Phobius"/>
    </source>
</evidence>
<protein>
    <recommendedName>
        <fullName evidence="4">Transmembrane protein</fullName>
    </recommendedName>
</protein>
<feature type="transmembrane region" description="Helical" evidence="1">
    <location>
        <begin position="28"/>
        <end position="52"/>
    </location>
</feature>
<dbReference type="AlphaFoldDB" id="A0A0R0CP94"/>
<accession>A0A0R0CP94</accession>
<dbReference type="RefSeq" id="WP_057628379.1">
    <property type="nucleotide sequence ID" value="NZ_LDJJ01000028.1"/>
</dbReference>
<evidence type="ECO:0008006" key="4">
    <source>
        <dbReference type="Google" id="ProtNLM"/>
    </source>
</evidence>
<feature type="transmembrane region" description="Helical" evidence="1">
    <location>
        <begin position="132"/>
        <end position="149"/>
    </location>
</feature>
<dbReference type="PATRIC" id="fig|405446.3.peg.1277"/>
<feature type="transmembrane region" description="Helical" evidence="1">
    <location>
        <begin position="72"/>
        <end position="93"/>
    </location>
</feature>
<dbReference type="EMBL" id="LDJJ01000028">
    <property type="protein sequence ID" value="KRG67719.1"/>
    <property type="molecule type" value="Genomic_DNA"/>
</dbReference>
<keyword evidence="1" id="KW-0812">Transmembrane</keyword>
<gene>
    <name evidence="2" type="ORF">ABB27_09130</name>
</gene>
<feature type="transmembrane region" description="Helical" evidence="1">
    <location>
        <begin position="263"/>
        <end position="286"/>
    </location>
</feature>
<evidence type="ECO:0000313" key="2">
    <source>
        <dbReference type="EMBL" id="KRG67719.1"/>
    </source>
</evidence>
<reference evidence="2 3" key="1">
    <citation type="submission" date="2015-05" db="EMBL/GenBank/DDBJ databases">
        <title>Genome sequencing and analysis of members of genus Stenotrophomonas.</title>
        <authorList>
            <person name="Patil P.P."/>
            <person name="Midha S."/>
            <person name="Patil P.B."/>
        </authorList>
    </citation>
    <scope>NUCLEOTIDE SEQUENCE [LARGE SCALE GENOMIC DNA]</scope>
    <source>
        <strain evidence="2 3">DSM 18941</strain>
    </source>
</reference>
<keyword evidence="1" id="KW-1133">Transmembrane helix</keyword>